<feature type="active site" description="Schiff-base intermediate with substrate" evidence="3">
    <location>
        <position position="178"/>
    </location>
</feature>
<gene>
    <name evidence="5" type="ORF">GGX14DRAFT_597493</name>
</gene>
<evidence type="ECO:0000256" key="3">
    <source>
        <dbReference type="PIRSR" id="PIRSR001365-1"/>
    </source>
</evidence>
<feature type="active site" description="Proton donor/acceptor" evidence="3">
    <location>
        <position position="149"/>
    </location>
</feature>
<dbReference type="PANTHER" id="PTHR12128">
    <property type="entry name" value="DIHYDRODIPICOLINATE SYNTHASE"/>
    <property type="match status" value="1"/>
</dbReference>
<dbReference type="CDD" id="cd00408">
    <property type="entry name" value="DHDPS-like"/>
    <property type="match status" value="1"/>
</dbReference>
<dbReference type="InterPro" id="IPR002220">
    <property type="entry name" value="DapA-like"/>
</dbReference>
<sequence length="330" mass="34729">MSPSTLSRSFTSGVYCPLITPFKPDEEIDFDALQAQVVRLASARMGIVLLGTNGEASHLSDAERAAVIRAARTALDSNGYTQVPIVAGTGTGSAKETIRLCNDACDAGADYVIVIAPGYFSFAVGSDLLALKNFFLQVLDASPLPVMIYNFPGAASGINFDSDFLIELSEHQNCFGAKLTCASIGKGHRLAVHTQSPAYKQRHPRPYFVLPGYSDILLPALVSRASGCITGTGNIIPKTIVKLYDTAVAALAPGGNAEQLDAARELQDLVTEADWAVVKAGIGGTKYAMDTYIQPGLGGVPRTPLPPPGPAIKSILATGLKRALAYENSL</sequence>
<name>A0AAD6YHF7_9AGAR</name>
<evidence type="ECO:0000313" key="5">
    <source>
        <dbReference type="EMBL" id="KAJ7217707.1"/>
    </source>
</evidence>
<evidence type="ECO:0000313" key="6">
    <source>
        <dbReference type="Proteomes" id="UP001219525"/>
    </source>
</evidence>
<dbReference type="AlphaFoldDB" id="A0AAD6YHF7"/>
<keyword evidence="1 2" id="KW-0456">Lyase</keyword>
<dbReference type="GO" id="GO:0008840">
    <property type="term" value="F:4-hydroxy-tetrahydrodipicolinate synthase activity"/>
    <property type="evidence" value="ECO:0007669"/>
    <property type="project" value="TreeGrafter"/>
</dbReference>
<dbReference type="EMBL" id="JARJCW010000013">
    <property type="protein sequence ID" value="KAJ7217707.1"/>
    <property type="molecule type" value="Genomic_DNA"/>
</dbReference>
<dbReference type="Proteomes" id="UP001219525">
    <property type="component" value="Unassembled WGS sequence"/>
</dbReference>
<evidence type="ECO:0000256" key="2">
    <source>
        <dbReference type="PIRNR" id="PIRNR001365"/>
    </source>
</evidence>
<protein>
    <submittedName>
        <fullName evidence="5">Dihydrodipicolinate synthase</fullName>
    </submittedName>
</protein>
<accession>A0AAD6YHF7</accession>
<evidence type="ECO:0000256" key="4">
    <source>
        <dbReference type="PIRSR" id="PIRSR001365-2"/>
    </source>
</evidence>
<keyword evidence="6" id="KW-1185">Reference proteome</keyword>
<proteinExistence type="inferred from homology"/>
<organism evidence="5 6">
    <name type="scientific">Mycena pura</name>
    <dbReference type="NCBI Taxonomy" id="153505"/>
    <lineage>
        <taxon>Eukaryota</taxon>
        <taxon>Fungi</taxon>
        <taxon>Dikarya</taxon>
        <taxon>Basidiomycota</taxon>
        <taxon>Agaricomycotina</taxon>
        <taxon>Agaricomycetes</taxon>
        <taxon>Agaricomycetidae</taxon>
        <taxon>Agaricales</taxon>
        <taxon>Marasmiineae</taxon>
        <taxon>Mycenaceae</taxon>
        <taxon>Mycena</taxon>
    </lineage>
</organism>
<dbReference type="PANTHER" id="PTHR12128:SF66">
    <property type="entry name" value="4-HYDROXY-2-OXOGLUTARATE ALDOLASE, MITOCHONDRIAL"/>
    <property type="match status" value="1"/>
</dbReference>
<reference evidence="5" key="1">
    <citation type="submission" date="2023-03" db="EMBL/GenBank/DDBJ databases">
        <title>Massive genome expansion in bonnet fungi (Mycena s.s.) driven by repeated elements and novel gene families across ecological guilds.</title>
        <authorList>
            <consortium name="Lawrence Berkeley National Laboratory"/>
            <person name="Harder C.B."/>
            <person name="Miyauchi S."/>
            <person name="Viragh M."/>
            <person name="Kuo A."/>
            <person name="Thoen E."/>
            <person name="Andreopoulos B."/>
            <person name="Lu D."/>
            <person name="Skrede I."/>
            <person name="Drula E."/>
            <person name="Henrissat B."/>
            <person name="Morin E."/>
            <person name="Kohler A."/>
            <person name="Barry K."/>
            <person name="LaButti K."/>
            <person name="Morin E."/>
            <person name="Salamov A."/>
            <person name="Lipzen A."/>
            <person name="Mereny Z."/>
            <person name="Hegedus B."/>
            <person name="Baldrian P."/>
            <person name="Stursova M."/>
            <person name="Weitz H."/>
            <person name="Taylor A."/>
            <person name="Grigoriev I.V."/>
            <person name="Nagy L.G."/>
            <person name="Martin F."/>
            <person name="Kauserud H."/>
        </authorList>
    </citation>
    <scope>NUCLEOTIDE SEQUENCE</scope>
    <source>
        <strain evidence="5">9144</strain>
    </source>
</reference>
<dbReference type="PIRSF" id="PIRSF001365">
    <property type="entry name" value="DHDPS"/>
    <property type="match status" value="1"/>
</dbReference>
<dbReference type="Pfam" id="PF00701">
    <property type="entry name" value="DHDPS"/>
    <property type="match status" value="1"/>
</dbReference>
<dbReference type="SUPFAM" id="SSF51569">
    <property type="entry name" value="Aldolase"/>
    <property type="match status" value="1"/>
</dbReference>
<dbReference type="PRINTS" id="PR00146">
    <property type="entry name" value="DHPICSNTHASE"/>
</dbReference>
<comment type="similarity">
    <text evidence="2">Belongs to the DapA family.</text>
</comment>
<feature type="binding site" evidence="4">
    <location>
        <position position="229"/>
    </location>
    <ligand>
        <name>pyruvate</name>
        <dbReference type="ChEBI" id="CHEBI:15361"/>
    </ligand>
</feature>
<dbReference type="InterPro" id="IPR013785">
    <property type="entry name" value="Aldolase_TIM"/>
</dbReference>
<dbReference type="Gene3D" id="3.20.20.70">
    <property type="entry name" value="Aldolase class I"/>
    <property type="match status" value="1"/>
</dbReference>
<comment type="caution">
    <text evidence="5">The sequence shown here is derived from an EMBL/GenBank/DDBJ whole genome shotgun (WGS) entry which is preliminary data.</text>
</comment>
<dbReference type="SMART" id="SM01130">
    <property type="entry name" value="DHDPS"/>
    <property type="match status" value="1"/>
</dbReference>
<evidence type="ECO:0000256" key="1">
    <source>
        <dbReference type="ARBA" id="ARBA00023239"/>
    </source>
</evidence>